<dbReference type="InterPro" id="IPR023213">
    <property type="entry name" value="CAT-like_dom_sf"/>
</dbReference>
<dbReference type="OMA" id="FWANACK"/>
<organism evidence="3 4">
    <name type="scientific">Ricinus communis</name>
    <name type="common">Castor bean</name>
    <dbReference type="NCBI Taxonomy" id="3988"/>
    <lineage>
        <taxon>Eukaryota</taxon>
        <taxon>Viridiplantae</taxon>
        <taxon>Streptophyta</taxon>
        <taxon>Embryophyta</taxon>
        <taxon>Tracheophyta</taxon>
        <taxon>Spermatophyta</taxon>
        <taxon>Magnoliopsida</taxon>
        <taxon>eudicotyledons</taxon>
        <taxon>Gunneridae</taxon>
        <taxon>Pentapetalae</taxon>
        <taxon>rosids</taxon>
        <taxon>fabids</taxon>
        <taxon>Malpighiales</taxon>
        <taxon>Euphorbiaceae</taxon>
        <taxon>Acalyphoideae</taxon>
        <taxon>Acalypheae</taxon>
        <taxon>Ricinus</taxon>
    </lineage>
</organism>
<dbReference type="OrthoDB" id="1862401at2759"/>
<dbReference type="EMBL" id="EQ974051">
    <property type="protein sequence ID" value="EEF34762.1"/>
    <property type="molecule type" value="Genomic_DNA"/>
</dbReference>
<dbReference type="EC" id="2.3.1.153" evidence="3"/>
<name>B9SNQ4_RICCO</name>
<evidence type="ECO:0000256" key="1">
    <source>
        <dbReference type="ARBA" id="ARBA00022679"/>
    </source>
</evidence>
<dbReference type="InterPro" id="IPR051504">
    <property type="entry name" value="Plant_metabolite_acyltrans"/>
</dbReference>
<dbReference type="Proteomes" id="UP000008311">
    <property type="component" value="Unassembled WGS sequence"/>
</dbReference>
<dbReference type="AlphaFoldDB" id="B9SNQ4"/>
<dbReference type="GO" id="GO:0047183">
    <property type="term" value="F:anthocyanin 5-(6'''-hydroxycinnamoyltransferase) activity"/>
    <property type="evidence" value="ECO:0007669"/>
    <property type="project" value="UniProtKB-EC"/>
</dbReference>
<gene>
    <name evidence="3" type="ORF">RCOM_1026270</name>
</gene>
<keyword evidence="1 3" id="KW-0808">Transferase</keyword>
<sequence>MAKIFEVARVTPSTHSPESATELSLPLTFFDVYWLKFHPVERLFFYQHTDLTLTFFNSVLVPKLKQSLSHALLHYLPFAGSITWPEDQHAPKPFILYTPNDGVSVTVAESYQDFFHLSGNQIRKTIESSAYVPELPVSDSKAATIAFQITLFPNQGFAIGVSSHHAIFDGKSVTMFMKAWAYICKQSQENDKIPCVLPEELTPFLDRTVVRDPYGLDMIYLNNWSEAKLPGLNANNHRSLKLYQAKEFVANSVRATFKLNLEDIKKLKQKIVSQLNDPDYIKSMHLSRFVVSYAYILLCIVKARKPEKGTMVIFVVISDCRSRLDPPIPASYFGNCVNGYPIFTQAEPILSENGLAFVAKKLSERIKGLEKEAVISEGLKNNLAGYIKAMERESSVGEAIAVGVAGSPKFEVYGTDFGWGKPDKVEISSLGNGSMSMAESRDGNGGFEIGMVLRNHDEMEMFDSIFVDGLKDLH</sequence>
<dbReference type="PANTHER" id="PTHR31625">
    <property type="match status" value="1"/>
</dbReference>
<dbReference type="Gene3D" id="3.30.559.10">
    <property type="entry name" value="Chloramphenicol acetyltransferase-like domain"/>
    <property type="match status" value="2"/>
</dbReference>
<dbReference type="eggNOG" id="ENOG502QV7U">
    <property type="taxonomic scope" value="Eukaryota"/>
</dbReference>
<protein>
    <submittedName>
        <fullName evidence="3">Anthocyanin 5-aromatic acyltransferase, putative</fullName>
        <ecNumber evidence="3">2.3.1.153</ecNumber>
    </submittedName>
</protein>
<dbReference type="KEGG" id="rcu:8289602"/>
<evidence type="ECO:0000256" key="2">
    <source>
        <dbReference type="ARBA" id="ARBA00023315"/>
    </source>
</evidence>
<evidence type="ECO:0000313" key="3">
    <source>
        <dbReference type="EMBL" id="EEF34762.1"/>
    </source>
</evidence>
<dbReference type="Pfam" id="PF02458">
    <property type="entry name" value="Transferase"/>
    <property type="match status" value="1"/>
</dbReference>
<evidence type="ECO:0000313" key="4">
    <source>
        <dbReference type="Proteomes" id="UP000008311"/>
    </source>
</evidence>
<accession>B9SNQ4</accession>
<dbReference type="InParanoid" id="B9SNQ4"/>
<keyword evidence="2 3" id="KW-0012">Acyltransferase</keyword>
<reference evidence="4" key="1">
    <citation type="journal article" date="2010" name="Nat. Biotechnol.">
        <title>Draft genome sequence of the oilseed species Ricinus communis.</title>
        <authorList>
            <person name="Chan A.P."/>
            <person name="Crabtree J."/>
            <person name="Zhao Q."/>
            <person name="Lorenzi H."/>
            <person name="Orvis J."/>
            <person name="Puiu D."/>
            <person name="Melake-Berhan A."/>
            <person name="Jones K.M."/>
            <person name="Redman J."/>
            <person name="Chen G."/>
            <person name="Cahoon E.B."/>
            <person name="Gedil M."/>
            <person name="Stanke M."/>
            <person name="Haas B.J."/>
            <person name="Wortman J.R."/>
            <person name="Fraser-Liggett C.M."/>
            <person name="Ravel J."/>
            <person name="Rabinowicz P.D."/>
        </authorList>
    </citation>
    <scope>NUCLEOTIDE SEQUENCE [LARGE SCALE GENOMIC DNA]</scope>
    <source>
        <strain evidence="4">cv. Hale</strain>
    </source>
</reference>
<keyword evidence="4" id="KW-1185">Reference proteome</keyword>
<proteinExistence type="predicted"/>
<dbReference type="SUPFAM" id="SSF52777">
    <property type="entry name" value="CoA-dependent acyltransferases"/>
    <property type="match status" value="1"/>
</dbReference>
<dbReference type="STRING" id="3988.B9SNQ4"/>